<name>A0A9P7RLM4_9AGAR</name>
<evidence type="ECO:0000313" key="1">
    <source>
        <dbReference type="EMBL" id="KAG7085752.1"/>
    </source>
</evidence>
<reference evidence="1" key="1">
    <citation type="journal article" date="2021" name="Genome Biol. Evol.">
        <title>The assembled and annotated genome of the fairy-ring fungus Marasmius oreades.</title>
        <authorList>
            <person name="Hiltunen M."/>
            <person name="Ament-Velasquez S.L."/>
            <person name="Johannesson H."/>
        </authorList>
    </citation>
    <scope>NUCLEOTIDE SEQUENCE</scope>
    <source>
        <strain evidence="1">03SP1</strain>
    </source>
</reference>
<dbReference type="OrthoDB" id="192702at2759"/>
<dbReference type="AlphaFoldDB" id="A0A9P7RLM4"/>
<gene>
    <name evidence="1" type="ORF">E1B28_003295</name>
</gene>
<dbReference type="RefSeq" id="XP_043002223.1">
    <property type="nucleotide sequence ID" value="XM_043160267.1"/>
</dbReference>
<evidence type="ECO:0000313" key="2">
    <source>
        <dbReference type="Proteomes" id="UP001049176"/>
    </source>
</evidence>
<dbReference type="InterPro" id="IPR021276">
    <property type="entry name" value="DUF2855"/>
</dbReference>
<sequence length="166" mass="18978">MEHPSFPMSQDDNWTLCFPRGSSTPVLVKSPKPAYVPAYHILLRMDRFGFSANNITYQALGEHPSLRYYDFYPAPSKPEENISPETHGVVPVWGFANVLVSSHPQVHVGERLYGYFAPAKYILLPIDPTDINKHAMYVPRPQFPSDRRLYHQITRCTTDPLYTGPK</sequence>
<proteinExistence type="predicted"/>
<keyword evidence="2" id="KW-1185">Reference proteome</keyword>
<dbReference type="EMBL" id="CM032191">
    <property type="protein sequence ID" value="KAG7085752.1"/>
    <property type="molecule type" value="Genomic_DNA"/>
</dbReference>
<protein>
    <submittedName>
        <fullName evidence="1">Uncharacterized protein</fullName>
    </submittedName>
</protein>
<dbReference type="GeneID" id="66072371"/>
<organism evidence="1 2">
    <name type="scientific">Marasmius oreades</name>
    <name type="common">fairy-ring Marasmius</name>
    <dbReference type="NCBI Taxonomy" id="181124"/>
    <lineage>
        <taxon>Eukaryota</taxon>
        <taxon>Fungi</taxon>
        <taxon>Dikarya</taxon>
        <taxon>Basidiomycota</taxon>
        <taxon>Agaricomycotina</taxon>
        <taxon>Agaricomycetes</taxon>
        <taxon>Agaricomycetidae</taxon>
        <taxon>Agaricales</taxon>
        <taxon>Marasmiineae</taxon>
        <taxon>Marasmiaceae</taxon>
        <taxon>Marasmius</taxon>
    </lineage>
</organism>
<accession>A0A9P7RLM4</accession>
<dbReference type="Proteomes" id="UP001049176">
    <property type="component" value="Chromosome 11"/>
</dbReference>
<comment type="caution">
    <text evidence="1">The sequence shown here is derived from an EMBL/GenBank/DDBJ whole genome shotgun (WGS) entry which is preliminary data.</text>
</comment>
<dbReference type="Pfam" id="PF11017">
    <property type="entry name" value="DUF2855"/>
    <property type="match status" value="1"/>
</dbReference>
<dbReference type="KEGG" id="more:E1B28_003295"/>